<sequence length="181" mass="21310">MNRKNKILIFVFAILIPLFHESAHWLGYYIDGISATFKYGITYTYGGKKGFYGVLFGPLLNFFLSVIAFFISYIDKQNRTYWYIISLTSSISRFFNCVLILFMSLFNKNVILLNDEGKISELFRLPSYSLYIVSIIVYILLFAIICIHIEDNKLFKEITFRIFIYTFFISLIIICYQFLLA</sequence>
<feature type="transmembrane region" description="Helical" evidence="1">
    <location>
        <begin position="158"/>
        <end position="179"/>
    </location>
</feature>
<organism evidence="2 3">
    <name type="scientific">Clostridium putrefaciens</name>
    <dbReference type="NCBI Taxonomy" id="99675"/>
    <lineage>
        <taxon>Bacteria</taxon>
        <taxon>Bacillati</taxon>
        <taxon>Bacillota</taxon>
        <taxon>Clostridia</taxon>
        <taxon>Eubacteriales</taxon>
        <taxon>Clostridiaceae</taxon>
        <taxon>Clostridium</taxon>
    </lineage>
</organism>
<proteinExistence type="predicted"/>
<keyword evidence="3" id="KW-1185">Reference proteome</keyword>
<dbReference type="Proteomes" id="UP000254664">
    <property type="component" value="Unassembled WGS sequence"/>
</dbReference>
<accession>A0A381J7B9</accession>
<keyword evidence="1" id="KW-1133">Transmembrane helix</keyword>
<dbReference type="RefSeq" id="WP_115640901.1">
    <property type="nucleotide sequence ID" value="NZ_UFWZ01000001.1"/>
</dbReference>
<protein>
    <submittedName>
        <fullName evidence="2">Uncharacterized protein</fullName>
    </submittedName>
</protein>
<evidence type="ECO:0000313" key="3">
    <source>
        <dbReference type="Proteomes" id="UP000254664"/>
    </source>
</evidence>
<evidence type="ECO:0000313" key="2">
    <source>
        <dbReference type="EMBL" id="SUY46883.1"/>
    </source>
</evidence>
<feature type="transmembrane region" description="Helical" evidence="1">
    <location>
        <begin position="81"/>
        <end position="105"/>
    </location>
</feature>
<gene>
    <name evidence="2" type="ORF">NCTC9836_01194</name>
</gene>
<feature type="transmembrane region" description="Helical" evidence="1">
    <location>
        <begin position="7"/>
        <end position="30"/>
    </location>
</feature>
<name>A0A381J7B9_9CLOT</name>
<feature type="transmembrane region" description="Helical" evidence="1">
    <location>
        <begin position="125"/>
        <end position="146"/>
    </location>
</feature>
<evidence type="ECO:0000256" key="1">
    <source>
        <dbReference type="SAM" id="Phobius"/>
    </source>
</evidence>
<feature type="transmembrane region" description="Helical" evidence="1">
    <location>
        <begin position="50"/>
        <end position="74"/>
    </location>
</feature>
<dbReference type="EMBL" id="UFWZ01000001">
    <property type="protein sequence ID" value="SUY46883.1"/>
    <property type="molecule type" value="Genomic_DNA"/>
</dbReference>
<dbReference type="AlphaFoldDB" id="A0A381J7B9"/>
<keyword evidence="1" id="KW-0472">Membrane</keyword>
<keyword evidence="1" id="KW-0812">Transmembrane</keyword>
<reference evidence="2 3" key="1">
    <citation type="submission" date="2018-06" db="EMBL/GenBank/DDBJ databases">
        <authorList>
            <consortium name="Pathogen Informatics"/>
            <person name="Doyle S."/>
        </authorList>
    </citation>
    <scope>NUCLEOTIDE SEQUENCE [LARGE SCALE GENOMIC DNA]</scope>
    <source>
        <strain evidence="2 3">NCTC9836</strain>
    </source>
</reference>